<dbReference type="Proteomes" id="UP000237000">
    <property type="component" value="Unassembled WGS sequence"/>
</dbReference>
<evidence type="ECO:0000313" key="2">
    <source>
        <dbReference type="Proteomes" id="UP000237000"/>
    </source>
</evidence>
<dbReference type="InParanoid" id="A0A2P5EE83"/>
<proteinExistence type="predicted"/>
<dbReference type="OrthoDB" id="10417476at2759"/>
<keyword evidence="2" id="KW-1185">Reference proteome</keyword>
<reference evidence="2" key="1">
    <citation type="submission" date="2016-06" db="EMBL/GenBank/DDBJ databases">
        <title>Parallel loss of symbiosis genes in relatives of nitrogen-fixing non-legume Parasponia.</title>
        <authorList>
            <person name="Van Velzen R."/>
            <person name="Holmer R."/>
            <person name="Bu F."/>
            <person name="Rutten L."/>
            <person name="Van Zeijl A."/>
            <person name="Liu W."/>
            <person name="Santuari L."/>
            <person name="Cao Q."/>
            <person name="Sharma T."/>
            <person name="Shen D."/>
            <person name="Roswanjaya Y."/>
            <person name="Wardhani T."/>
            <person name="Kalhor M.S."/>
            <person name="Jansen J."/>
            <person name="Van den Hoogen J."/>
            <person name="Gungor B."/>
            <person name="Hartog M."/>
            <person name="Hontelez J."/>
            <person name="Verver J."/>
            <person name="Yang W.-C."/>
            <person name="Schijlen E."/>
            <person name="Repin R."/>
            <person name="Schilthuizen M."/>
            <person name="Schranz E."/>
            <person name="Heidstra R."/>
            <person name="Miyata K."/>
            <person name="Fedorova E."/>
            <person name="Kohlen W."/>
            <person name="Bisseling T."/>
            <person name="Smit S."/>
            <person name="Geurts R."/>
        </authorList>
    </citation>
    <scope>NUCLEOTIDE SEQUENCE [LARGE SCALE GENOMIC DNA]</scope>
    <source>
        <strain evidence="2">cv. RG33-2</strain>
    </source>
</reference>
<name>A0A2P5EE83_TREOI</name>
<dbReference type="EMBL" id="JXTC01000172">
    <property type="protein sequence ID" value="PON83844.1"/>
    <property type="molecule type" value="Genomic_DNA"/>
</dbReference>
<evidence type="ECO:0000313" key="1">
    <source>
        <dbReference type="EMBL" id="PON83844.1"/>
    </source>
</evidence>
<sequence length="95" mass="9965">MDDDNNATNAINDNQIFLTIPLEPNLPSLSSPMPLSALSSTNLKPEEKPRRPLPLWKILLNCIGGWGGCGSVALSALCKDVAALVKTGSPSPPLG</sequence>
<protein>
    <submittedName>
        <fullName evidence="1">Uncharacterized protein</fullName>
    </submittedName>
</protein>
<comment type="caution">
    <text evidence="1">The sequence shown here is derived from an EMBL/GenBank/DDBJ whole genome shotgun (WGS) entry which is preliminary data.</text>
</comment>
<gene>
    <name evidence="1" type="ORF">TorRG33x02_203950</name>
</gene>
<accession>A0A2P5EE83</accession>
<organism evidence="1 2">
    <name type="scientific">Trema orientale</name>
    <name type="common">Charcoal tree</name>
    <name type="synonym">Celtis orientalis</name>
    <dbReference type="NCBI Taxonomy" id="63057"/>
    <lineage>
        <taxon>Eukaryota</taxon>
        <taxon>Viridiplantae</taxon>
        <taxon>Streptophyta</taxon>
        <taxon>Embryophyta</taxon>
        <taxon>Tracheophyta</taxon>
        <taxon>Spermatophyta</taxon>
        <taxon>Magnoliopsida</taxon>
        <taxon>eudicotyledons</taxon>
        <taxon>Gunneridae</taxon>
        <taxon>Pentapetalae</taxon>
        <taxon>rosids</taxon>
        <taxon>fabids</taxon>
        <taxon>Rosales</taxon>
        <taxon>Cannabaceae</taxon>
        <taxon>Trema</taxon>
    </lineage>
</organism>
<dbReference type="AlphaFoldDB" id="A0A2P5EE83"/>